<evidence type="ECO:0000256" key="2">
    <source>
        <dbReference type="SAM" id="SignalP"/>
    </source>
</evidence>
<dbReference type="EMBL" id="JABXXQ010000139">
    <property type="protein sequence ID" value="NVN30355.1"/>
    <property type="molecule type" value="Genomic_DNA"/>
</dbReference>
<feature type="chain" id="PRO_5044133034" evidence="2">
    <location>
        <begin position="19"/>
        <end position="234"/>
    </location>
</feature>
<protein>
    <submittedName>
        <fullName evidence="3">LPS-assembly lipoprotein</fullName>
    </submittedName>
</protein>
<evidence type="ECO:0000313" key="5">
    <source>
        <dbReference type="Proteomes" id="UP000557688"/>
    </source>
</evidence>
<reference evidence="4 6" key="1">
    <citation type="submission" date="2020-06" db="EMBL/GenBank/DDBJ databases">
        <title>Description of novel acetic acid bacteria.</title>
        <authorList>
            <person name="Sombolestani A."/>
        </authorList>
    </citation>
    <scope>NUCLEOTIDE SEQUENCE [LARGE SCALE GENOMIC DNA]</scope>
    <source>
        <strain evidence="4 6">LMG 26838</strain>
    </source>
</reference>
<organism evidence="4 6">
    <name type="scientific">Endobacter medicaginis</name>
    <dbReference type="NCBI Taxonomy" id="1181271"/>
    <lineage>
        <taxon>Bacteria</taxon>
        <taxon>Pseudomonadati</taxon>
        <taxon>Pseudomonadota</taxon>
        <taxon>Alphaproteobacteria</taxon>
        <taxon>Acetobacterales</taxon>
        <taxon>Acetobacteraceae</taxon>
        <taxon>Endobacter</taxon>
    </lineage>
</organism>
<evidence type="ECO:0000313" key="4">
    <source>
        <dbReference type="EMBL" id="NVN30355.1"/>
    </source>
</evidence>
<proteinExistence type="predicted"/>
<reference evidence="3 5" key="2">
    <citation type="submission" date="2020-08" db="EMBL/GenBank/DDBJ databases">
        <title>Genomic Encyclopedia of Type Strains, Phase III (KMG-III): the genomes of soil and plant-associated and newly described type strains.</title>
        <authorList>
            <person name="Whitman W."/>
        </authorList>
    </citation>
    <scope>NUCLEOTIDE SEQUENCE [LARGE SCALE GENOMIC DNA]</scope>
    <source>
        <strain evidence="3 5">CECT 8088</strain>
    </source>
</reference>
<name>A0A850NSN9_9PROT</name>
<keyword evidence="5" id="KW-1185">Reference proteome</keyword>
<comment type="caution">
    <text evidence="4">The sequence shown here is derived from an EMBL/GenBank/DDBJ whole genome shotgun (WGS) entry which is preliminary data.</text>
</comment>
<evidence type="ECO:0000313" key="6">
    <source>
        <dbReference type="Proteomes" id="UP000565205"/>
    </source>
</evidence>
<keyword evidence="3" id="KW-0449">Lipoprotein</keyword>
<dbReference type="EMBL" id="JACHXV010000001">
    <property type="protein sequence ID" value="MBB3172302.1"/>
    <property type="molecule type" value="Genomic_DNA"/>
</dbReference>
<dbReference type="Proteomes" id="UP000557688">
    <property type="component" value="Unassembled WGS sequence"/>
</dbReference>
<dbReference type="AlphaFoldDB" id="A0A850NSN9"/>
<keyword evidence="2" id="KW-0732">Signal</keyword>
<evidence type="ECO:0000313" key="3">
    <source>
        <dbReference type="EMBL" id="MBB3172302.1"/>
    </source>
</evidence>
<dbReference type="PROSITE" id="PS51257">
    <property type="entry name" value="PROKAR_LIPOPROTEIN"/>
    <property type="match status" value="1"/>
</dbReference>
<evidence type="ECO:0000256" key="1">
    <source>
        <dbReference type="SAM" id="MobiDB-lite"/>
    </source>
</evidence>
<gene>
    <name evidence="3" type="ORF">FHR90_000108</name>
    <name evidence="4" type="ORF">HUK83_08410</name>
</gene>
<dbReference type="RefSeq" id="WP_176623821.1">
    <property type="nucleotide sequence ID" value="NZ_JABXXQ010000139.1"/>
</dbReference>
<feature type="region of interest" description="Disordered" evidence="1">
    <location>
        <begin position="175"/>
        <end position="234"/>
    </location>
</feature>
<sequence length="234" mass="24787">MRHRPGAASLLVTALALAGCGFHPLYGPQDGPGGAVETSVNQKLSRVYVNPIMERSGQLLRQALQARLGGDGDSQSQTYRLSVAPMYNSEFLGIHGDNSPARVRVSADARWSLVTVSATPVLVATGRARTMDGFNIIDEQYFNSQLAGESTNARIAGQLADRVVQQLAIWFRDHPDGKPQPAVSPVQLPKPSTQPGFLNYRPVPGDDGQTSTQPVGPDGMPAGALGLQAPIGAH</sequence>
<dbReference type="Gene3D" id="3.30.160.150">
    <property type="entry name" value="Lipoprotein like domain"/>
    <property type="match status" value="1"/>
</dbReference>
<feature type="signal peptide" evidence="2">
    <location>
        <begin position="1"/>
        <end position="18"/>
    </location>
</feature>
<dbReference type="Proteomes" id="UP000565205">
    <property type="component" value="Unassembled WGS sequence"/>
</dbReference>
<accession>A0A850NSN9</accession>